<dbReference type="PANTHER" id="PTHR11088">
    <property type="entry name" value="TRNA DIMETHYLALLYLTRANSFERASE"/>
    <property type="match status" value="1"/>
</dbReference>
<evidence type="ECO:0000256" key="2">
    <source>
        <dbReference type="ARBA" id="ARBA00003213"/>
    </source>
</evidence>
<evidence type="ECO:0000256" key="3">
    <source>
        <dbReference type="ARBA" id="ARBA00005842"/>
    </source>
</evidence>
<evidence type="ECO:0000256" key="4">
    <source>
        <dbReference type="ARBA" id="ARBA00022679"/>
    </source>
</evidence>
<keyword evidence="7 10" id="KW-0067">ATP-binding</keyword>
<comment type="subunit">
    <text evidence="10">Monomer.</text>
</comment>
<keyword evidence="5 10" id="KW-0819">tRNA processing</keyword>
<evidence type="ECO:0000256" key="8">
    <source>
        <dbReference type="ARBA" id="ARBA00022842"/>
    </source>
</evidence>
<dbReference type="InterPro" id="IPR039657">
    <property type="entry name" value="Dimethylallyltransferase"/>
</dbReference>
<keyword evidence="4 10" id="KW-0808">Transferase</keyword>
<keyword evidence="6 10" id="KW-0547">Nucleotide-binding</keyword>
<feature type="binding site" evidence="10">
    <location>
        <begin position="14"/>
        <end position="19"/>
    </location>
    <ligand>
        <name>substrate</name>
    </ligand>
</feature>
<dbReference type="InterPro" id="IPR027417">
    <property type="entry name" value="P-loop_NTPase"/>
</dbReference>
<dbReference type="InterPro" id="IPR018022">
    <property type="entry name" value="IPT"/>
</dbReference>
<dbReference type="Gene3D" id="3.40.50.300">
    <property type="entry name" value="P-loop containing nucleotide triphosphate hydrolases"/>
    <property type="match status" value="1"/>
</dbReference>
<dbReference type="PROSITE" id="PS50052">
    <property type="entry name" value="GUANYLATE_KINASE_2"/>
    <property type="match status" value="1"/>
</dbReference>
<name>A0A1M5ESL1_9SPHI</name>
<dbReference type="HAMAP" id="MF_00185">
    <property type="entry name" value="IPP_trans"/>
    <property type="match status" value="1"/>
</dbReference>
<dbReference type="InterPro" id="IPR008144">
    <property type="entry name" value="Guanylate_kin-like_dom"/>
</dbReference>
<dbReference type="EMBL" id="FQUQ01000003">
    <property type="protein sequence ID" value="SHF82258.1"/>
    <property type="molecule type" value="Genomic_DNA"/>
</dbReference>
<feature type="binding site" evidence="10">
    <location>
        <begin position="12"/>
        <end position="19"/>
    </location>
    <ligand>
        <name>ATP</name>
        <dbReference type="ChEBI" id="CHEBI:30616"/>
    </ligand>
</feature>
<comment type="similarity">
    <text evidence="3 10">Belongs to the IPP transferase family.</text>
</comment>
<evidence type="ECO:0000313" key="12">
    <source>
        <dbReference type="EMBL" id="SHF82258.1"/>
    </source>
</evidence>
<evidence type="ECO:0000256" key="7">
    <source>
        <dbReference type="ARBA" id="ARBA00022840"/>
    </source>
</evidence>
<dbReference type="Proteomes" id="UP000184287">
    <property type="component" value="Unassembled WGS sequence"/>
</dbReference>
<dbReference type="SUPFAM" id="SSF52540">
    <property type="entry name" value="P-loop containing nucleoside triphosphate hydrolases"/>
    <property type="match status" value="2"/>
</dbReference>
<dbReference type="GO" id="GO:0005524">
    <property type="term" value="F:ATP binding"/>
    <property type="evidence" value="ECO:0007669"/>
    <property type="project" value="UniProtKB-UniRule"/>
</dbReference>
<comment type="caution">
    <text evidence="10">Lacks conserved residue(s) required for the propagation of feature annotation.</text>
</comment>
<comment type="catalytic activity">
    <reaction evidence="9 10">
        <text>adenosine(37) in tRNA + dimethylallyl diphosphate = N(6)-dimethylallyladenosine(37) in tRNA + diphosphate</text>
        <dbReference type="Rhea" id="RHEA:26482"/>
        <dbReference type="Rhea" id="RHEA-COMP:10162"/>
        <dbReference type="Rhea" id="RHEA-COMP:10375"/>
        <dbReference type="ChEBI" id="CHEBI:33019"/>
        <dbReference type="ChEBI" id="CHEBI:57623"/>
        <dbReference type="ChEBI" id="CHEBI:74411"/>
        <dbReference type="ChEBI" id="CHEBI:74415"/>
        <dbReference type="EC" id="2.5.1.75"/>
    </reaction>
</comment>
<evidence type="ECO:0000256" key="1">
    <source>
        <dbReference type="ARBA" id="ARBA00001946"/>
    </source>
</evidence>
<feature type="site" description="Interaction with substrate tRNA" evidence="10">
    <location>
        <position position="103"/>
    </location>
</feature>
<dbReference type="AlphaFoldDB" id="A0A1M5ESL1"/>
<reference evidence="13" key="1">
    <citation type="submission" date="2016-11" db="EMBL/GenBank/DDBJ databases">
        <authorList>
            <person name="Varghese N."/>
            <person name="Submissions S."/>
        </authorList>
    </citation>
    <scope>NUCLEOTIDE SEQUENCE [LARGE SCALE GENOMIC DNA]</scope>
    <source>
        <strain evidence="13">DSM 16990</strain>
    </source>
</reference>
<dbReference type="Pfam" id="PF01715">
    <property type="entry name" value="IPPT"/>
    <property type="match status" value="1"/>
</dbReference>
<dbReference type="STRING" id="288992.SAMN04488522_103781"/>
<dbReference type="Gene3D" id="1.10.20.140">
    <property type="match status" value="1"/>
</dbReference>
<feature type="domain" description="Guanylate kinase-like" evidence="11">
    <location>
        <begin position="5"/>
        <end position="79"/>
    </location>
</feature>
<comment type="function">
    <text evidence="2 10">Catalyzes the transfer of a dimethylallyl group onto the adenine at position 37 in tRNAs that read codons beginning with uridine, leading to the formation of N6-(dimethylallyl)adenosine (i(6)A).</text>
</comment>
<gene>
    <name evidence="10" type="primary">miaA</name>
    <name evidence="12" type="ORF">SAMN04488522_103781</name>
</gene>
<dbReference type="OrthoDB" id="9776390at2"/>
<dbReference type="GO" id="GO:0052381">
    <property type="term" value="F:tRNA dimethylallyltransferase activity"/>
    <property type="evidence" value="ECO:0007669"/>
    <property type="project" value="UniProtKB-UniRule"/>
</dbReference>
<sequence>MALDKTLIVIVGPTGIGKTALAIDLARHFSTEIISADSRQFFKEMEIGTAKPSPEELAAATHHFIDSHSIETLFSTGDFEIQALQLMEELFKKQDLLIMVGGSGLYIDAVCNGLDHLPDTDLNIREKLKQELETNGIESIRQQLKTHDPEYYEKVDQSNPQRMVRGLEFFLSIGEKLSSYQTNSKKQRPFNIIKIGLNMDRTALYQRINLRVDKMMEAGLLEEVKGLQAYRKYNALNTVGYSELFDYLDGNITLDTAVDQIKQNTRRFAKRQLTWFRRDDSTAWFEPTESKAVILHIDKILNS</sequence>
<accession>A0A1M5ESL1</accession>
<dbReference type="GO" id="GO:0006400">
    <property type="term" value="P:tRNA modification"/>
    <property type="evidence" value="ECO:0007669"/>
    <property type="project" value="TreeGrafter"/>
</dbReference>
<organism evidence="12 13">
    <name type="scientific">Pedobacter caeni</name>
    <dbReference type="NCBI Taxonomy" id="288992"/>
    <lineage>
        <taxon>Bacteria</taxon>
        <taxon>Pseudomonadati</taxon>
        <taxon>Bacteroidota</taxon>
        <taxon>Sphingobacteriia</taxon>
        <taxon>Sphingobacteriales</taxon>
        <taxon>Sphingobacteriaceae</taxon>
        <taxon>Pedobacter</taxon>
    </lineage>
</organism>
<feature type="site" description="Interaction with substrate tRNA" evidence="10">
    <location>
        <position position="125"/>
    </location>
</feature>
<feature type="region of interest" description="Interaction with substrate tRNA" evidence="10">
    <location>
        <begin position="161"/>
        <end position="165"/>
    </location>
</feature>
<evidence type="ECO:0000256" key="5">
    <source>
        <dbReference type="ARBA" id="ARBA00022694"/>
    </source>
</evidence>
<dbReference type="PANTHER" id="PTHR11088:SF60">
    <property type="entry name" value="TRNA DIMETHYLALLYLTRANSFERASE"/>
    <property type="match status" value="1"/>
</dbReference>
<proteinExistence type="inferred from homology"/>
<keyword evidence="8 10" id="KW-0460">Magnesium</keyword>
<dbReference type="EC" id="2.5.1.75" evidence="10"/>
<evidence type="ECO:0000256" key="6">
    <source>
        <dbReference type="ARBA" id="ARBA00022741"/>
    </source>
</evidence>
<feature type="region of interest" description="Interaction with substrate tRNA" evidence="10">
    <location>
        <begin position="37"/>
        <end position="40"/>
    </location>
</feature>
<keyword evidence="13" id="KW-1185">Reference proteome</keyword>
<dbReference type="NCBIfam" id="TIGR00174">
    <property type="entry name" value="miaA"/>
    <property type="match status" value="1"/>
</dbReference>
<evidence type="ECO:0000259" key="11">
    <source>
        <dbReference type="PROSITE" id="PS50052"/>
    </source>
</evidence>
<evidence type="ECO:0000256" key="10">
    <source>
        <dbReference type="HAMAP-Rule" id="MF_00185"/>
    </source>
</evidence>
<comment type="cofactor">
    <cofactor evidence="1 10">
        <name>Mg(2+)</name>
        <dbReference type="ChEBI" id="CHEBI:18420"/>
    </cofactor>
</comment>
<evidence type="ECO:0000256" key="9">
    <source>
        <dbReference type="ARBA" id="ARBA00049563"/>
    </source>
</evidence>
<protein>
    <recommendedName>
        <fullName evidence="10">tRNA dimethylallyltransferase</fullName>
        <ecNumber evidence="10">2.5.1.75</ecNumber>
    </recommendedName>
    <alternativeName>
        <fullName evidence="10">Dimethylallyl diphosphate:tRNA dimethylallyltransferase</fullName>
        <shortName evidence="10">DMAPP:tRNA dimethylallyltransferase</shortName>
        <shortName evidence="10">DMATase</shortName>
    </alternativeName>
    <alternativeName>
        <fullName evidence="10">Isopentenyl-diphosphate:tRNA isopentenyltransferase</fullName>
        <shortName evidence="10">IPP transferase</shortName>
        <shortName evidence="10">IPPT</shortName>
        <shortName evidence="10">IPTase</shortName>
    </alternativeName>
</protein>
<dbReference type="RefSeq" id="WP_073232501.1">
    <property type="nucleotide sequence ID" value="NZ_FQUQ01000003.1"/>
</dbReference>
<evidence type="ECO:0000313" key="13">
    <source>
        <dbReference type="Proteomes" id="UP000184287"/>
    </source>
</evidence>